<feature type="signal peptide" evidence="2">
    <location>
        <begin position="1"/>
        <end position="22"/>
    </location>
</feature>
<evidence type="ECO:0008006" key="5">
    <source>
        <dbReference type="Google" id="ProtNLM"/>
    </source>
</evidence>
<gene>
    <name evidence="3" type="ORF">CLV67_104326</name>
</gene>
<organism evidence="3 4">
    <name type="scientific">Actinoplanes italicus</name>
    <dbReference type="NCBI Taxonomy" id="113567"/>
    <lineage>
        <taxon>Bacteria</taxon>
        <taxon>Bacillati</taxon>
        <taxon>Actinomycetota</taxon>
        <taxon>Actinomycetes</taxon>
        <taxon>Micromonosporales</taxon>
        <taxon>Micromonosporaceae</taxon>
        <taxon>Actinoplanes</taxon>
    </lineage>
</organism>
<sequence>MKTTLLKALLLATVLILPGCTADPAGEPGDTPPSGEADPFTKVVTYVECLQEQGLPVKLNPGDGYTMPKDTDPAAIEAAEAACRGVAPPGMYARPSAEELDRYVKVARCLRGQGIQVADPTLEDPQLRIEHPPQNLRELQEACEESTG</sequence>
<feature type="chain" id="PRO_5038447338" description="Secreted protein" evidence="2">
    <location>
        <begin position="23"/>
        <end position="148"/>
    </location>
</feature>
<dbReference type="AlphaFoldDB" id="A0A2T0KH99"/>
<comment type="caution">
    <text evidence="3">The sequence shown here is derived from an EMBL/GenBank/DDBJ whole genome shotgun (WGS) entry which is preliminary data.</text>
</comment>
<feature type="region of interest" description="Disordered" evidence="1">
    <location>
        <begin position="121"/>
        <end position="148"/>
    </location>
</feature>
<protein>
    <recommendedName>
        <fullName evidence="5">Secreted protein</fullName>
    </recommendedName>
</protein>
<proteinExistence type="predicted"/>
<evidence type="ECO:0000256" key="1">
    <source>
        <dbReference type="SAM" id="MobiDB-lite"/>
    </source>
</evidence>
<keyword evidence="4" id="KW-1185">Reference proteome</keyword>
<dbReference type="EMBL" id="PVMZ01000004">
    <property type="protein sequence ID" value="PRX22798.1"/>
    <property type="molecule type" value="Genomic_DNA"/>
</dbReference>
<name>A0A2T0KH99_9ACTN</name>
<dbReference type="Proteomes" id="UP000239415">
    <property type="component" value="Unassembled WGS sequence"/>
</dbReference>
<reference evidence="3 4" key="1">
    <citation type="submission" date="2018-03" db="EMBL/GenBank/DDBJ databases">
        <title>Genomic Encyclopedia of Archaeal and Bacterial Type Strains, Phase II (KMG-II): from individual species to whole genera.</title>
        <authorList>
            <person name="Goeker M."/>
        </authorList>
    </citation>
    <scope>NUCLEOTIDE SEQUENCE [LARGE SCALE GENOMIC DNA]</scope>
    <source>
        <strain evidence="3 4">DSM 43146</strain>
    </source>
</reference>
<evidence type="ECO:0000313" key="3">
    <source>
        <dbReference type="EMBL" id="PRX22798.1"/>
    </source>
</evidence>
<dbReference type="OrthoDB" id="7949713at2"/>
<accession>A0A2T0KH99</accession>
<evidence type="ECO:0000256" key="2">
    <source>
        <dbReference type="SAM" id="SignalP"/>
    </source>
</evidence>
<keyword evidence="2" id="KW-0732">Signal</keyword>
<dbReference type="RefSeq" id="WP_106317736.1">
    <property type="nucleotide sequence ID" value="NZ_BOMO01000021.1"/>
</dbReference>
<evidence type="ECO:0000313" key="4">
    <source>
        <dbReference type="Proteomes" id="UP000239415"/>
    </source>
</evidence>